<dbReference type="EMBL" id="SRRO01000001">
    <property type="protein sequence ID" value="TGN65435.1"/>
    <property type="molecule type" value="Genomic_DNA"/>
</dbReference>
<name>A0A4Z1CGA6_9ACTN</name>
<dbReference type="Pfam" id="PF01909">
    <property type="entry name" value="NTP_transf_2"/>
    <property type="match status" value="1"/>
</dbReference>
<reference evidence="3 4" key="1">
    <citation type="submission" date="2019-04" db="EMBL/GenBank/DDBJ databases">
        <title>Three New Species of Nocardioides, Nocardioides euryhalodurans sp. nov., Nocardioides seonyuensis sp. nov. and Nocardioides eburneoflavus sp. nov. Isolated from Soil.</title>
        <authorList>
            <person name="Roh S.G."/>
            <person name="Lee C."/>
            <person name="Kim M.-K."/>
            <person name="Kim S.B."/>
        </authorList>
    </citation>
    <scope>NUCLEOTIDE SEQUENCE [LARGE SCALE GENOMIC DNA]</scope>
    <source>
        <strain evidence="3 4">MMS17-SY213</strain>
    </source>
</reference>
<dbReference type="CDD" id="cd05403">
    <property type="entry name" value="NT_KNTase_like"/>
    <property type="match status" value="1"/>
</dbReference>
<dbReference type="GO" id="GO:0016779">
    <property type="term" value="F:nucleotidyltransferase activity"/>
    <property type="evidence" value="ECO:0007669"/>
    <property type="project" value="InterPro"/>
</dbReference>
<feature type="region of interest" description="Disordered" evidence="1">
    <location>
        <begin position="1"/>
        <end position="30"/>
    </location>
</feature>
<dbReference type="InterPro" id="IPR002934">
    <property type="entry name" value="Polymerase_NTP_transf_dom"/>
</dbReference>
<keyword evidence="3" id="KW-0808">Transferase</keyword>
<feature type="compositionally biased region" description="Basic residues" evidence="1">
    <location>
        <begin position="1"/>
        <end position="16"/>
    </location>
</feature>
<feature type="domain" description="Polymerase nucleotidyl transferase" evidence="2">
    <location>
        <begin position="74"/>
        <end position="104"/>
    </location>
</feature>
<evidence type="ECO:0000313" key="4">
    <source>
        <dbReference type="Proteomes" id="UP000297496"/>
    </source>
</evidence>
<dbReference type="Proteomes" id="UP000297496">
    <property type="component" value="Unassembled WGS sequence"/>
</dbReference>
<sequence length="307" mass="33705">MAAGGHRGRGRRRRARAVGPPRGAVRPHPASQAAVALIRRTVPDLDLPAWLTSRQRETIVSLAERNDAEHRDDLLGLVLSGSAARGLATERSDLDVVVVLADEAASGRSTDKSPEVDEIVDSWSELTTVPPFGTEHWWSRWSYAWAPVLLDRTGGELAAAVRRQATVPPEEADTVLVEHDRLDGWVNFAYRALKSDRDGRALEARLDAAESVPWLLDVVFTMAGRVRPYNKYLAWELRTHPLDGWPADELLALVQRTLVGDASAVRETFARVRAACTAYDAVRGHTRATDTVAGWGAELAIFDRPGS</sequence>
<accession>A0A4Z1CGA6</accession>
<evidence type="ECO:0000259" key="2">
    <source>
        <dbReference type="Pfam" id="PF01909"/>
    </source>
</evidence>
<protein>
    <submittedName>
        <fullName evidence="3">Nucleotidyltransferase domain-containing protein</fullName>
    </submittedName>
</protein>
<feature type="compositionally biased region" description="Low complexity" evidence="1">
    <location>
        <begin position="17"/>
        <end position="27"/>
    </location>
</feature>
<gene>
    <name evidence="3" type="ORF">EXE59_16810</name>
</gene>
<evidence type="ECO:0000313" key="3">
    <source>
        <dbReference type="EMBL" id="TGN65435.1"/>
    </source>
</evidence>
<dbReference type="AlphaFoldDB" id="A0A4Z1CGA6"/>
<organism evidence="3 4">
    <name type="scientific">Nocardioides eburneiflavus</name>
    <dbReference type="NCBI Taxonomy" id="2518372"/>
    <lineage>
        <taxon>Bacteria</taxon>
        <taxon>Bacillati</taxon>
        <taxon>Actinomycetota</taxon>
        <taxon>Actinomycetes</taxon>
        <taxon>Propionibacteriales</taxon>
        <taxon>Nocardioidaceae</taxon>
        <taxon>Nocardioides</taxon>
    </lineage>
</organism>
<comment type="caution">
    <text evidence="3">The sequence shown here is derived from an EMBL/GenBank/DDBJ whole genome shotgun (WGS) entry which is preliminary data.</text>
</comment>
<dbReference type="InterPro" id="IPR043519">
    <property type="entry name" value="NT_sf"/>
</dbReference>
<dbReference type="OrthoDB" id="2987256at2"/>
<dbReference type="SUPFAM" id="SSF81301">
    <property type="entry name" value="Nucleotidyltransferase"/>
    <property type="match status" value="1"/>
</dbReference>
<dbReference type="Gene3D" id="3.30.460.10">
    <property type="entry name" value="Beta Polymerase, domain 2"/>
    <property type="match status" value="1"/>
</dbReference>
<proteinExistence type="predicted"/>
<evidence type="ECO:0000256" key="1">
    <source>
        <dbReference type="SAM" id="MobiDB-lite"/>
    </source>
</evidence>
<keyword evidence="4" id="KW-1185">Reference proteome</keyword>